<evidence type="ECO:0000256" key="1">
    <source>
        <dbReference type="SAM" id="MobiDB-lite"/>
    </source>
</evidence>
<reference evidence="2 3" key="1">
    <citation type="submission" date="2017-06" db="EMBL/GenBank/DDBJ databases">
        <title>Genome sequencing of cyanobaciteial culture collection at National Institute for Environmental Studies (NIES).</title>
        <authorList>
            <person name="Hirose Y."/>
            <person name="Shimura Y."/>
            <person name="Fujisawa T."/>
            <person name="Nakamura Y."/>
            <person name="Kawachi M."/>
        </authorList>
    </citation>
    <scope>NUCLEOTIDE SEQUENCE [LARGE SCALE GENOMIC DNA]</scope>
    <source>
        <strain evidence="2 3">NIES-21</strain>
    </source>
</reference>
<gene>
    <name evidence="2" type="ORF">NIES21_40230</name>
</gene>
<dbReference type="AlphaFoldDB" id="A0A1Z4GL26"/>
<protein>
    <submittedName>
        <fullName evidence="2">Uncharacterized protein</fullName>
    </submittedName>
</protein>
<accession>A0A1Z4GL26</accession>
<feature type="region of interest" description="Disordered" evidence="1">
    <location>
        <begin position="57"/>
        <end position="132"/>
    </location>
</feature>
<evidence type="ECO:0000313" key="3">
    <source>
        <dbReference type="Proteomes" id="UP000218287"/>
    </source>
</evidence>
<feature type="compositionally biased region" description="Basic and acidic residues" evidence="1">
    <location>
        <begin position="57"/>
        <end position="68"/>
    </location>
</feature>
<evidence type="ECO:0000313" key="2">
    <source>
        <dbReference type="EMBL" id="BAY18179.1"/>
    </source>
</evidence>
<proteinExistence type="predicted"/>
<organism evidence="2 3">
    <name type="scientific">Anabaenopsis circularis NIES-21</name>
    <dbReference type="NCBI Taxonomy" id="1085406"/>
    <lineage>
        <taxon>Bacteria</taxon>
        <taxon>Bacillati</taxon>
        <taxon>Cyanobacteriota</taxon>
        <taxon>Cyanophyceae</taxon>
        <taxon>Nostocales</taxon>
        <taxon>Nodulariaceae</taxon>
        <taxon>Anabaenopsis</taxon>
    </lineage>
</organism>
<sequence>MEASDNEEAKLSGSLVTLRSAHLLWQQGEGKGEPWKVNKLVLHCTYDARLLTAEGTEEVRQVKTDKAQNEVNEAESNENLDNEQQKRLNKNKSSLSRLKNSFARPSKPAYQGQSNIPLFCQFPDKMDRRKEK</sequence>
<feature type="compositionally biased region" description="Acidic residues" evidence="1">
    <location>
        <begin position="72"/>
        <end position="81"/>
    </location>
</feature>
<dbReference type="Proteomes" id="UP000218287">
    <property type="component" value="Chromosome"/>
</dbReference>
<dbReference type="OrthoDB" id="527512at2"/>
<dbReference type="EMBL" id="AP018174">
    <property type="protein sequence ID" value="BAY18179.1"/>
    <property type="molecule type" value="Genomic_DNA"/>
</dbReference>
<feature type="compositionally biased region" description="Low complexity" evidence="1">
    <location>
        <begin position="91"/>
        <end position="101"/>
    </location>
</feature>
<keyword evidence="3" id="KW-1185">Reference proteome</keyword>
<name>A0A1Z4GL26_9CYAN</name>